<evidence type="ECO:0000313" key="2">
    <source>
        <dbReference type="Proteomes" id="UP000326380"/>
    </source>
</evidence>
<sequence>MGPFARLLLVCFVGWLALRAGAAVAQDVQAAPVAVAPLAAGLQPDTLVGVSLRARRVGVSTFAQQSAAFGLLNLGARQTLRYRLFSEWVYDTRGAPPFVLENYHADVLHLLRLGRSWQVGQQVRYDESRANHIRTASWLARVGWQHRLRPTNAADTVSTLQAYLLGGLTHDLRNGIQDVGPTYGAALTAIFRPLPGLAQPVSVRLSGTRTQLGPRTWERAVADSWYEHRLDENATAALRLGYRRNRAEDYLANNVQRIQSDTAAAQLTWAYQLGTQAAFRSDNTLLLPTRSFRYRRLSAAADTLQNVGYEQYEVDTRQDLTLTRPKLQAHGVFGYHERARTYALRDNNRNLSPTRLRTATDRERIKDVLEKTTLWQGELTWLPTPKQALSISTTAQLLRVNTPSEDNNQDRDEASHQLRLTLASRWHPTFRTSLALWGEYRQFVFIKAEQSAENYTDRLLHWEPGFTWAPGPFSWRAAYHLWVSYQVRDRPTEAARNRANRVLELEQHLSYQLTPRWLATADYQRRENRIGLLRWPQFTESPLDTTIVHDVSVGLRRGWSGLRGQSSLRAGYRFLEQRTHNRAALIPDEAGPSALIYLRTLTRQHGPELAYERRAGALSLTGSLWLQSLQNRYRYRPGQGTYAGASYTAEELRQRSDRLLPYFELLLEWQVRRGKRL</sequence>
<organism evidence="1 2">
    <name type="scientific">Hymenobacter busanensis</name>
    <dbReference type="NCBI Taxonomy" id="2607656"/>
    <lineage>
        <taxon>Bacteria</taxon>
        <taxon>Pseudomonadati</taxon>
        <taxon>Bacteroidota</taxon>
        <taxon>Cytophagia</taxon>
        <taxon>Cytophagales</taxon>
        <taxon>Hymenobacteraceae</taxon>
        <taxon>Hymenobacter</taxon>
    </lineage>
</organism>
<dbReference type="AlphaFoldDB" id="A0A7L4ZZX3"/>
<dbReference type="EMBL" id="VTWU01000005">
    <property type="protein sequence ID" value="KAA9331331.1"/>
    <property type="molecule type" value="Genomic_DNA"/>
</dbReference>
<dbReference type="RefSeq" id="WP_151079508.1">
    <property type="nucleotide sequence ID" value="NZ_CP047647.1"/>
</dbReference>
<reference evidence="1 2" key="1">
    <citation type="submission" date="2019-09" db="EMBL/GenBank/DDBJ databases">
        <title>Genome sequence of Hymenobacter sp. M3.</title>
        <authorList>
            <person name="Srinivasan S."/>
        </authorList>
    </citation>
    <scope>NUCLEOTIDE SEQUENCE [LARGE SCALE GENOMIC DNA]</scope>
    <source>
        <strain evidence="1 2">M3</strain>
    </source>
</reference>
<accession>A0A7L4ZZX3</accession>
<dbReference type="Proteomes" id="UP000326380">
    <property type="component" value="Unassembled WGS sequence"/>
</dbReference>
<protein>
    <submittedName>
        <fullName evidence="1">Uncharacterized protein</fullName>
    </submittedName>
</protein>
<comment type="caution">
    <text evidence="1">The sequence shown here is derived from an EMBL/GenBank/DDBJ whole genome shotgun (WGS) entry which is preliminary data.</text>
</comment>
<gene>
    <name evidence="1" type="ORF">F0P96_13860</name>
</gene>
<keyword evidence="2" id="KW-1185">Reference proteome</keyword>
<proteinExistence type="predicted"/>
<evidence type="ECO:0000313" key="1">
    <source>
        <dbReference type="EMBL" id="KAA9331331.1"/>
    </source>
</evidence>
<name>A0A7L4ZZX3_9BACT</name>